<accession>A0ACA9RCT9</accession>
<evidence type="ECO:0000313" key="1">
    <source>
        <dbReference type="EMBL" id="CAG8787664.1"/>
    </source>
</evidence>
<organism evidence="1 2">
    <name type="scientific">Racocetra persica</name>
    <dbReference type="NCBI Taxonomy" id="160502"/>
    <lineage>
        <taxon>Eukaryota</taxon>
        <taxon>Fungi</taxon>
        <taxon>Fungi incertae sedis</taxon>
        <taxon>Mucoromycota</taxon>
        <taxon>Glomeromycotina</taxon>
        <taxon>Glomeromycetes</taxon>
        <taxon>Diversisporales</taxon>
        <taxon>Gigasporaceae</taxon>
        <taxon>Racocetra</taxon>
    </lineage>
</organism>
<name>A0ACA9RCT9_9GLOM</name>
<comment type="caution">
    <text evidence="1">The sequence shown here is derived from an EMBL/GenBank/DDBJ whole genome shotgun (WGS) entry which is preliminary data.</text>
</comment>
<gene>
    <name evidence="1" type="ORF">RPERSI_LOCUS18577</name>
</gene>
<feature type="non-terminal residue" evidence="1">
    <location>
        <position position="58"/>
    </location>
</feature>
<reference evidence="1" key="1">
    <citation type="submission" date="2021-06" db="EMBL/GenBank/DDBJ databases">
        <authorList>
            <person name="Kallberg Y."/>
            <person name="Tangrot J."/>
            <person name="Rosling A."/>
        </authorList>
    </citation>
    <scope>NUCLEOTIDE SEQUENCE</scope>
    <source>
        <strain evidence="1">MA461A</strain>
    </source>
</reference>
<dbReference type="Proteomes" id="UP000789920">
    <property type="component" value="Unassembled WGS sequence"/>
</dbReference>
<proteinExistence type="predicted"/>
<keyword evidence="2" id="KW-1185">Reference proteome</keyword>
<protein>
    <submittedName>
        <fullName evidence="1">8332_t:CDS:1</fullName>
    </submittedName>
</protein>
<sequence>HVEAEQKFKSIQEAYEYLTVNHKEPKARKQKTTTPKKKTSKKKDASKPKKTTNNKKSK</sequence>
<dbReference type="EMBL" id="CAJVQC010049481">
    <property type="protein sequence ID" value="CAG8787664.1"/>
    <property type="molecule type" value="Genomic_DNA"/>
</dbReference>
<feature type="non-terminal residue" evidence="1">
    <location>
        <position position="1"/>
    </location>
</feature>
<evidence type="ECO:0000313" key="2">
    <source>
        <dbReference type="Proteomes" id="UP000789920"/>
    </source>
</evidence>